<keyword evidence="3" id="KW-1185">Reference proteome</keyword>
<evidence type="ECO:0000313" key="3">
    <source>
        <dbReference type="Proteomes" id="UP001497516"/>
    </source>
</evidence>
<keyword evidence="1" id="KW-0732">Signal</keyword>
<dbReference type="EMBL" id="OZ034817">
    <property type="protein sequence ID" value="CAL1382164.1"/>
    <property type="molecule type" value="Genomic_DNA"/>
</dbReference>
<sequence length="94" mass="10487">MPIIIASFVFRVLLRVMVVEKVDTAINELQNSHKLFISLPDGGENIPSLSLHQLCVAHDELGSDWGSTSRGTCSDSPRARRRHLPHVDAARRLM</sequence>
<feature type="signal peptide" evidence="1">
    <location>
        <begin position="1"/>
        <end position="24"/>
    </location>
</feature>
<accession>A0AAV2E8L6</accession>
<evidence type="ECO:0000256" key="1">
    <source>
        <dbReference type="SAM" id="SignalP"/>
    </source>
</evidence>
<reference evidence="2 3" key="1">
    <citation type="submission" date="2024-04" db="EMBL/GenBank/DDBJ databases">
        <authorList>
            <person name="Fracassetti M."/>
        </authorList>
    </citation>
    <scope>NUCLEOTIDE SEQUENCE [LARGE SCALE GENOMIC DNA]</scope>
</reference>
<evidence type="ECO:0000313" key="2">
    <source>
        <dbReference type="EMBL" id="CAL1382164.1"/>
    </source>
</evidence>
<proteinExistence type="predicted"/>
<feature type="chain" id="PRO_5043954282" evidence="1">
    <location>
        <begin position="25"/>
        <end position="94"/>
    </location>
</feature>
<gene>
    <name evidence="2" type="ORF">LTRI10_LOCUS23504</name>
</gene>
<dbReference type="AlphaFoldDB" id="A0AAV2E8L6"/>
<organism evidence="2 3">
    <name type="scientific">Linum trigynum</name>
    <dbReference type="NCBI Taxonomy" id="586398"/>
    <lineage>
        <taxon>Eukaryota</taxon>
        <taxon>Viridiplantae</taxon>
        <taxon>Streptophyta</taxon>
        <taxon>Embryophyta</taxon>
        <taxon>Tracheophyta</taxon>
        <taxon>Spermatophyta</taxon>
        <taxon>Magnoliopsida</taxon>
        <taxon>eudicotyledons</taxon>
        <taxon>Gunneridae</taxon>
        <taxon>Pentapetalae</taxon>
        <taxon>rosids</taxon>
        <taxon>fabids</taxon>
        <taxon>Malpighiales</taxon>
        <taxon>Linaceae</taxon>
        <taxon>Linum</taxon>
    </lineage>
</organism>
<dbReference type="Proteomes" id="UP001497516">
    <property type="component" value="Chromosome 4"/>
</dbReference>
<name>A0AAV2E8L6_9ROSI</name>
<protein>
    <submittedName>
        <fullName evidence="2">Uncharacterized protein</fullName>
    </submittedName>
</protein>